<name>A0A379IJZ5_PSEFL</name>
<evidence type="ECO:0000313" key="3">
    <source>
        <dbReference type="Proteomes" id="UP000255125"/>
    </source>
</evidence>
<protein>
    <submittedName>
        <fullName evidence="2">Integrase family protein</fullName>
    </submittedName>
</protein>
<dbReference type="SUPFAM" id="SSF56349">
    <property type="entry name" value="DNA breaking-rejoining enzymes"/>
    <property type="match status" value="1"/>
</dbReference>
<accession>A0A379IJZ5</accession>
<dbReference type="EMBL" id="UGUS01000002">
    <property type="protein sequence ID" value="SUD33717.1"/>
    <property type="molecule type" value="Genomic_DNA"/>
</dbReference>
<dbReference type="GO" id="GO:0015074">
    <property type="term" value="P:DNA integration"/>
    <property type="evidence" value="ECO:0007669"/>
    <property type="project" value="InterPro"/>
</dbReference>
<keyword evidence="1" id="KW-0233">DNA recombination</keyword>
<dbReference type="GO" id="GO:0003677">
    <property type="term" value="F:DNA binding"/>
    <property type="evidence" value="ECO:0007669"/>
    <property type="project" value="InterPro"/>
</dbReference>
<evidence type="ECO:0000313" key="2">
    <source>
        <dbReference type="EMBL" id="SUD33717.1"/>
    </source>
</evidence>
<reference evidence="2 3" key="1">
    <citation type="submission" date="2018-06" db="EMBL/GenBank/DDBJ databases">
        <authorList>
            <consortium name="Pathogen Informatics"/>
            <person name="Doyle S."/>
        </authorList>
    </citation>
    <scope>NUCLEOTIDE SEQUENCE [LARGE SCALE GENOMIC DNA]</scope>
    <source>
        <strain evidence="2 3">NCTC10392</strain>
    </source>
</reference>
<sequence length="662" mass="74781">MKRISKVTPFVSSLETDRKQNLAMLVARAKRLSMLGFETIEWGAVTWVITDGKLSASPGKRKGDASINFMTAPKLGGAALEGSWAEAAKSLMCLRFHRKSSSMSSQRNFVTALGYVAHIAGNTEVWELKREVLDRACILIASHYSETTAYNLYKALHEFTDYCDANFLCNVSLRYRYHAFSRPNAVNSREQTRLDDAQNEATKAEKMVSPEVLQALGVLFLDVPKDHNLRIYVVMLTFLAFMGRRFSELAMMPFQLVGAVANGERYIYTFPGKAKSGDDPSVKRRVFIPTKAEEVIEQCVQEFTELSKSARETAKEMRRCEGPDLRFVPKISEDYRFYSLELSELGIPNLVGANGWARKNGLAFPDFNKLTLQGIRPANPSHYVTRSGIVAYCQSLYNPRQIEWLIKDSEGITYFPEDLLLLRFMGLSSGMYSRSIAQPISHAMLQRFIRVDIHTLVEKFVAADLQLKFTSHQFRHTLNTLLDEGGLSELMQTRWFNRTNPRDTKAYQHSSPAKKALMYREMIKLGEVGGPIADIYHQLPVAQKDAFLIAKVRAIHDLGPGFCTHSFAQSPCPKGLECQAECNEFSWVKGSEDGKAETIRLYKTHVVQVEAAALKYSSKRMGESEQWLAHATKKLGVMERQLLDYGLEPHLLKLEALASEQE</sequence>
<dbReference type="GO" id="GO:0006310">
    <property type="term" value="P:DNA recombination"/>
    <property type="evidence" value="ECO:0007669"/>
    <property type="project" value="UniProtKB-KW"/>
</dbReference>
<dbReference type="Proteomes" id="UP000255125">
    <property type="component" value="Unassembled WGS sequence"/>
</dbReference>
<gene>
    <name evidence="2" type="ORF">NCTC10392_05116</name>
</gene>
<dbReference type="AlphaFoldDB" id="A0A379IJZ5"/>
<organism evidence="2 3">
    <name type="scientific">Pseudomonas fluorescens</name>
    <dbReference type="NCBI Taxonomy" id="294"/>
    <lineage>
        <taxon>Bacteria</taxon>
        <taxon>Pseudomonadati</taxon>
        <taxon>Pseudomonadota</taxon>
        <taxon>Gammaproteobacteria</taxon>
        <taxon>Pseudomonadales</taxon>
        <taxon>Pseudomonadaceae</taxon>
        <taxon>Pseudomonas</taxon>
    </lineage>
</organism>
<proteinExistence type="predicted"/>
<dbReference type="RefSeq" id="WP_115284388.1">
    <property type="nucleotide sequence ID" value="NZ_UGUS01000002.1"/>
</dbReference>
<dbReference type="InterPro" id="IPR011010">
    <property type="entry name" value="DNA_brk_join_enz"/>
</dbReference>
<dbReference type="Gene3D" id="1.10.443.10">
    <property type="entry name" value="Intergrase catalytic core"/>
    <property type="match status" value="1"/>
</dbReference>
<dbReference type="InterPro" id="IPR013762">
    <property type="entry name" value="Integrase-like_cat_sf"/>
</dbReference>
<dbReference type="OrthoDB" id="6725579at2"/>
<evidence type="ECO:0000256" key="1">
    <source>
        <dbReference type="ARBA" id="ARBA00023172"/>
    </source>
</evidence>